<dbReference type="AlphaFoldDB" id="A0A6I3T1P7"/>
<dbReference type="InterPro" id="IPR000182">
    <property type="entry name" value="GNAT_dom"/>
</dbReference>
<dbReference type="InterPro" id="IPR050832">
    <property type="entry name" value="Bact_Acetyltransf"/>
</dbReference>
<dbReference type="CDD" id="cd04301">
    <property type="entry name" value="NAT_SF"/>
    <property type="match status" value="1"/>
</dbReference>
<keyword evidence="1 4" id="KW-0808">Transferase</keyword>
<dbReference type="InterPro" id="IPR016181">
    <property type="entry name" value="Acyl_CoA_acyltransferase"/>
</dbReference>
<organism evidence="4 5">
    <name type="scientific">Pseudoduganella buxea</name>
    <dbReference type="NCBI Taxonomy" id="1949069"/>
    <lineage>
        <taxon>Bacteria</taxon>
        <taxon>Pseudomonadati</taxon>
        <taxon>Pseudomonadota</taxon>
        <taxon>Betaproteobacteria</taxon>
        <taxon>Burkholderiales</taxon>
        <taxon>Oxalobacteraceae</taxon>
        <taxon>Telluria group</taxon>
        <taxon>Pseudoduganella</taxon>
    </lineage>
</organism>
<dbReference type="GO" id="GO:0016747">
    <property type="term" value="F:acyltransferase activity, transferring groups other than amino-acyl groups"/>
    <property type="evidence" value="ECO:0007669"/>
    <property type="project" value="InterPro"/>
</dbReference>
<dbReference type="Gene3D" id="3.40.630.30">
    <property type="match status" value="1"/>
</dbReference>
<feature type="domain" description="N-acetyltransferase" evidence="3">
    <location>
        <begin position="18"/>
        <end position="169"/>
    </location>
</feature>
<keyword evidence="2" id="KW-0012">Acyltransferase</keyword>
<name>A0A6I3T1P7_9BURK</name>
<accession>A0A6I3T1P7</accession>
<proteinExistence type="predicted"/>
<reference evidence="4 5" key="1">
    <citation type="submission" date="2019-11" db="EMBL/GenBank/DDBJ databases">
        <title>Type strains purchased from KCTC, JCM and DSMZ.</title>
        <authorList>
            <person name="Lu H."/>
        </authorList>
    </citation>
    <scope>NUCLEOTIDE SEQUENCE [LARGE SCALE GENOMIC DNA]</scope>
    <source>
        <strain evidence="4 5">KCTC 52429</strain>
    </source>
</reference>
<sequence>MPSSMSSKSWQNGQMDNITIRPATVADAPALGAMVLDLLPYLTVHPQGLGAEEFITHVDAAAQLRYLRQANFRYRLATRNGVLAGFVALRDNSHLFHLFVARQWHGQGLGRRLWEQARDEALAAGNPGEFTVNASDHALAMYTRFGFAPTGPRETQRGIAWTPMRCQVPQAE</sequence>
<evidence type="ECO:0000259" key="3">
    <source>
        <dbReference type="PROSITE" id="PS51186"/>
    </source>
</evidence>
<evidence type="ECO:0000313" key="5">
    <source>
        <dbReference type="Proteomes" id="UP000430634"/>
    </source>
</evidence>
<comment type="caution">
    <text evidence="4">The sequence shown here is derived from an EMBL/GenBank/DDBJ whole genome shotgun (WGS) entry which is preliminary data.</text>
</comment>
<dbReference type="PANTHER" id="PTHR43877">
    <property type="entry name" value="AMINOALKYLPHOSPHONATE N-ACETYLTRANSFERASE-RELATED-RELATED"/>
    <property type="match status" value="1"/>
</dbReference>
<dbReference type="SUPFAM" id="SSF55729">
    <property type="entry name" value="Acyl-CoA N-acyltransferases (Nat)"/>
    <property type="match status" value="1"/>
</dbReference>
<protein>
    <submittedName>
        <fullName evidence="4">GNAT family N-acetyltransferase</fullName>
    </submittedName>
</protein>
<evidence type="ECO:0000256" key="1">
    <source>
        <dbReference type="ARBA" id="ARBA00022679"/>
    </source>
</evidence>
<dbReference type="Proteomes" id="UP000430634">
    <property type="component" value="Unassembled WGS sequence"/>
</dbReference>
<dbReference type="OrthoDB" id="9789605at2"/>
<evidence type="ECO:0000313" key="4">
    <source>
        <dbReference type="EMBL" id="MTV55433.1"/>
    </source>
</evidence>
<dbReference type="Pfam" id="PF13673">
    <property type="entry name" value="Acetyltransf_10"/>
    <property type="match status" value="1"/>
</dbReference>
<dbReference type="EMBL" id="WNKZ01000084">
    <property type="protein sequence ID" value="MTV55433.1"/>
    <property type="molecule type" value="Genomic_DNA"/>
</dbReference>
<dbReference type="PROSITE" id="PS51186">
    <property type="entry name" value="GNAT"/>
    <property type="match status" value="1"/>
</dbReference>
<evidence type="ECO:0000256" key="2">
    <source>
        <dbReference type="ARBA" id="ARBA00023315"/>
    </source>
</evidence>
<gene>
    <name evidence="4" type="ORF">GM672_22165</name>
</gene>